<evidence type="ECO:0000313" key="21">
    <source>
        <dbReference type="EMBL" id="AOY39513.1"/>
    </source>
</evidence>
<dbReference type="GO" id="GO:0006120">
    <property type="term" value="P:mitochondrial electron transport, NADH to ubiquinone"/>
    <property type="evidence" value="ECO:0007669"/>
    <property type="project" value="TreeGrafter"/>
</dbReference>
<feature type="transmembrane region" description="Helical" evidence="19">
    <location>
        <begin position="134"/>
        <end position="158"/>
    </location>
</feature>
<evidence type="ECO:0000256" key="1">
    <source>
        <dbReference type="ARBA" id="ARBA00003257"/>
    </source>
</evidence>
<feature type="transmembrane region" description="Helical" evidence="19">
    <location>
        <begin position="193"/>
        <end position="211"/>
    </location>
</feature>
<accession>A0A343A4N5</accession>
<proteinExistence type="inferred from homology"/>
<geneLocation type="mitochondrion" evidence="21"/>
<keyword evidence="16 19" id="KW-0472">Membrane</keyword>
<evidence type="ECO:0000256" key="5">
    <source>
        <dbReference type="ARBA" id="ARBA00021008"/>
    </source>
</evidence>
<feature type="transmembrane region" description="Helical" evidence="19">
    <location>
        <begin position="7"/>
        <end position="34"/>
    </location>
</feature>
<evidence type="ECO:0000256" key="12">
    <source>
        <dbReference type="ARBA" id="ARBA00022989"/>
    </source>
</evidence>
<evidence type="ECO:0000256" key="13">
    <source>
        <dbReference type="ARBA" id="ARBA00023027"/>
    </source>
</evidence>
<evidence type="ECO:0000256" key="16">
    <source>
        <dbReference type="ARBA" id="ARBA00023136"/>
    </source>
</evidence>
<protein>
    <recommendedName>
        <fullName evidence="5">NADH-ubiquinone oxidoreductase chain 2</fullName>
        <ecNumber evidence="4">7.1.1.2</ecNumber>
    </recommendedName>
    <alternativeName>
        <fullName evidence="17">NADH dehydrogenase subunit 2</fullName>
    </alternativeName>
</protein>
<feature type="domain" description="NADH:quinone oxidoreductase/Mrp antiporter transmembrane" evidence="20">
    <location>
        <begin position="22"/>
        <end position="278"/>
    </location>
</feature>
<dbReference type="GO" id="GO:0008137">
    <property type="term" value="F:NADH dehydrogenase (ubiquinone) activity"/>
    <property type="evidence" value="ECO:0007669"/>
    <property type="project" value="UniProtKB-EC"/>
</dbReference>
<evidence type="ECO:0000256" key="18">
    <source>
        <dbReference type="ARBA" id="ARBA00049551"/>
    </source>
</evidence>
<evidence type="ECO:0000256" key="15">
    <source>
        <dbReference type="ARBA" id="ARBA00023128"/>
    </source>
</evidence>
<evidence type="ECO:0000256" key="14">
    <source>
        <dbReference type="ARBA" id="ARBA00023075"/>
    </source>
</evidence>
<evidence type="ECO:0000256" key="7">
    <source>
        <dbReference type="ARBA" id="ARBA00022660"/>
    </source>
</evidence>
<feature type="transmembrane region" description="Helical" evidence="19">
    <location>
        <begin position="266"/>
        <end position="285"/>
    </location>
</feature>
<evidence type="ECO:0000256" key="17">
    <source>
        <dbReference type="ARBA" id="ARBA00031028"/>
    </source>
</evidence>
<name>A0A343A4N5_9CUCU</name>
<keyword evidence="11" id="KW-0249">Electron transport</keyword>
<dbReference type="AlphaFoldDB" id="A0A343A4N5"/>
<dbReference type="PANTHER" id="PTHR46552:SF1">
    <property type="entry name" value="NADH-UBIQUINONE OXIDOREDUCTASE CHAIN 2"/>
    <property type="match status" value="1"/>
</dbReference>
<comment type="catalytic activity">
    <reaction evidence="18">
        <text>a ubiquinone + NADH + 5 H(+)(in) = a ubiquinol + NAD(+) + 4 H(+)(out)</text>
        <dbReference type="Rhea" id="RHEA:29091"/>
        <dbReference type="Rhea" id="RHEA-COMP:9565"/>
        <dbReference type="Rhea" id="RHEA-COMP:9566"/>
        <dbReference type="ChEBI" id="CHEBI:15378"/>
        <dbReference type="ChEBI" id="CHEBI:16389"/>
        <dbReference type="ChEBI" id="CHEBI:17976"/>
        <dbReference type="ChEBI" id="CHEBI:57540"/>
        <dbReference type="ChEBI" id="CHEBI:57945"/>
        <dbReference type="EC" id="7.1.1.2"/>
    </reaction>
</comment>
<keyword evidence="10" id="KW-1278">Translocase</keyword>
<keyword evidence="9" id="KW-0999">Mitochondrion inner membrane</keyword>
<comment type="function">
    <text evidence="1">Core subunit of the mitochondrial membrane respiratory chain NADH dehydrogenase (Complex I) that is believed to belong to the minimal assembly required for catalysis. Complex I functions in the transfer of electrons from NADH to the respiratory chain. The immediate electron acceptor for the enzyme is believed to be ubiquinone.</text>
</comment>
<evidence type="ECO:0000256" key="10">
    <source>
        <dbReference type="ARBA" id="ARBA00022967"/>
    </source>
</evidence>
<dbReference type="Pfam" id="PF00361">
    <property type="entry name" value="Proton_antipo_M"/>
    <property type="match status" value="1"/>
</dbReference>
<reference evidence="21" key="1">
    <citation type="submission" date="2016-04" db="EMBL/GenBank/DDBJ databases">
        <title>Mitochondria of Scolytid beetles.</title>
        <authorList>
            <person name="Miller K."/>
            <person name="Linard B."/>
            <person name="Vogler A.P."/>
        </authorList>
    </citation>
    <scope>NUCLEOTIDE SEQUENCE</scope>
</reference>
<keyword evidence="8 19" id="KW-0812">Transmembrane</keyword>
<dbReference type="PANTHER" id="PTHR46552">
    <property type="entry name" value="NADH-UBIQUINONE OXIDOREDUCTASE CHAIN 2"/>
    <property type="match status" value="1"/>
</dbReference>
<evidence type="ECO:0000256" key="9">
    <source>
        <dbReference type="ARBA" id="ARBA00022792"/>
    </source>
</evidence>
<dbReference type="EC" id="7.1.1.2" evidence="4"/>
<comment type="subcellular location">
    <subcellularLocation>
        <location evidence="2">Mitochondrion inner membrane</location>
        <topology evidence="2">Multi-pass membrane protein</topology>
    </subcellularLocation>
</comment>
<dbReference type="InterPro" id="IPR050175">
    <property type="entry name" value="Complex_I_Subunit_2"/>
</dbReference>
<sequence>MNYYLLMFYILLISSMLISITASSWVVAWLGLEINMLSIITLMKNPNKPSSEEMIKYFTVQATASLMLMASMIMYSSKMGMIDLQYLSLISASSMLMMKMGMAPFHFWFPEVISGTEWSICLLLMTLQKITPSILLSFISPSMTFVSIIITLSILVSSIQSMDQTCLRKLFAYSSINNTGWMLPLIFMNLYSWMTYFIIYTIITTSVVITLKNSKIFFMNQMNKLFHSNKNMKMFFSLSFMSMGGLPPFLGFLPKWMVVKTMVSNNMAMLAAMMVILTLPMLFTYMRMIISNLSITTSESLKTNSAHYLSMMNFLTIYGLPIGMIFF</sequence>
<keyword evidence="7" id="KW-0679">Respiratory chain</keyword>
<evidence type="ECO:0000256" key="19">
    <source>
        <dbReference type="SAM" id="Phobius"/>
    </source>
</evidence>
<gene>
    <name evidence="21" type="primary">nad2</name>
</gene>
<evidence type="ECO:0000256" key="4">
    <source>
        <dbReference type="ARBA" id="ARBA00012944"/>
    </source>
</evidence>
<organism evidence="21">
    <name type="scientific">Hypothenemus sp. BMNH 1040003</name>
    <dbReference type="NCBI Taxonomy" id="1903776"/>
    <lineage>
        <taxon>Eukaryota</taxon>
        <taxon>Metazoa</taxon>
        <taxon>Ecdysozoa</taxon>
        <taxon>Arthropoda</taxon>
        <taxon>Hexapoda</taxon>
        <taxon>Insecta</taxon>
        <taxon>Pterygota</taxon>
        <taxon>Neoptera</taxon>
        <taxon>Endopterygota</taxon>
        <taxon>Coleoptera</taxon>
        <taxon>Polyphaga</taxon>
        <taxon>Cucujiformia</taxon>
        <taxon>Curculionidae</taxon>
        <taxon>Scolytinae</taxon>
        <taxon>Hypothenemus</taxon>
    </lineage>
</organism>
<dbReference type="InterPro" id="IPR001750">
    <property type="entry name" value="ND/Mrp_TM"/>
</dbReference>
<keyword evidence="6" id="KW-0813">Transport</keyword>
<dbReference type="GO" id="GO:0005743">
    <property type="term" value="C:mitochondrial inner membrane"/>
    <property type="evidence" value="ECO:0007669"/>
    <property type="project" value="UniProtKB-SubCell"/>
</dbReference>
<comment type="similarity">
    <text evidence="3">Belongs to the complex I subunit 2 family.</text>
</comment>
<evidence type="ECO:0000256" key="11">
    <source>
        <dbReference type="ARBA" id="ARBA00022982"/>
    </source>
</evidence>
<dbReference type="EMBL" id="KX035175">
    <property type="protein sequence ID" value="AOY39513.1"/>
    <property type="molecule type" value="Genomic_DNA"/>
</dbReference>
<feature type="transmembrane region" description="Helical" evidence="19">
    <location>
        <begin position="306"/>
        <end position="326"/>
    </location>
</feature>
<evidence type="ECO:0000256" key="2">
    <source>
        <dbReference type="ARBA" id="ARBA00004448"/>
    </source>
</evidence>
<feature type="transmembrane region" description="Helical" evidence="19">
    <location>
        <begin position="232"/>
        <end position="254"/>
    </location>
</feature>
<keyword evidence="12 19" id="KW-1133">Transmembrane helix</keyword>
<feature type="transmembrane region" description="Helical" evidence="19">
    <location>
        <begin position="54"/>
        <end position="75"/>
    </location>
</feature>
<evidence type="ECO:0000259" key="20">
    <source>
        <dbReference type="Pfam" id="PF00361"/>
    </source>
</evidence>
<keyword evidence="13" id="KW-0520">NAD</keyword>
<keyword evidence="15 21" id="KW-0496">Mitochondrion</keyword>
<evidence type="ECO:0000256" key="6">
    <source>
        <dbReference type="ARBA" id="ARBA00022448"/>
    </source>
</evidence>
<evidence type="ECO:0000256" key="3">
    <source>
        <dbReference type="ARBA" id="ARBA00007012"/>
    </source>
</evidence>
<keyword evidence="14" id="KW-0830">Ubiquinone</keyword>
<evidence type="ECO:0000256" key="8">
    <source>
        <dbReference type="ARBA" id="ARBA00022692"/>
    </source>
</evidence>